<organism evidence="1 2">
    <name type="scientific">Sporosarcina contaminans</name>
    <dbReference type="NCBI Taxonomy" id="633403"/>
    <lineage>
        <taxon>Bacteria</taxon>
        <taxon>Bacillati</taxon>
        <taxon>Bacillota</taxon>
        <taxon>Bacilli</taxon>
        <taxon>Bacillales</taxon>
        <taxon>Caryophanaceae</taxon>
        <taxon>Sporosarcina</taxon>
    </lineage>
</organism>
<dbReference type="InterPro" id="IPR002514">
    <property type="entry name" value="Transposase_8"/>
</dbReference>
<dbReference type="Gene3D" id="1.10.10.60">
    <property type="entry name" value="Homeodomain-like"/>
    <property type="match status" value="1"/>
</dbReference>
<name>A0ABW3TYW7_9BACL</name>
<comment type="caution">
    <text evidence="1">The sequence shown here is derived from an EMBL/GenBank/DDBJ whole genome shotgun (WGS) entry which is preliminary data.</text>
</comment>
<evidence type="ECO:0000313" key="2">
    <source>
        <dbReference type="Proteomes" id="UP001597231"/>
    </source>
</evidence>
<proteinExistence type="predicted"/>
<sequence>MKRQYDKEFKMDAAKLVVETGKTAAQVARDMGIAEQT</sequence>
<dbReference type="EMBL" id="JBHTLT010000039">
    <property type="protein sequence ID" value="MFD1205058.1"/>
    <property type="molecule type" value="Genomic_DNA"/>
</dbReference>
<accession>A0ABW3TYW7</accession>
<gene>
    <name evidence="1" type="ORF">ACFQ38_08075</name>
</gene>
<dbReference type="InterPro" id="IPR009057">
    <property type="entry name" value="Homeodomain-like_sf"/>
</dbReference>
<evidence type="ECO:0000313" key="1">
    <source>
        <dbReference type="EMBL" id="MFD1205058.1"/>
    </source>
</evidence>
<feature type="non-terminal residue" evidence="1">
    <location>
        <position position="37"/>
    </location>
</feature>
<dbReference type="RefSeq" id="WP_381480379.1">
    <property type="nucleotide sequence ID" value="NZ_JBHTLT010000039.1"/>
</dbReference>
<keyword evidence="2" id="KW-1185">Reference proteome</keyword>
<dbReference type="Pfam" id="PF01527">
    <property type="entry name" value="HTH_Tnp_1"/>
    <property type="match status" value="1"/>
</dbReference>
<protein>
    <submittedName>
        <fullName evidence="1">Transposase</fullName>
    </submittedName>
</protein>
<reference evidence="2" key="1">
    <citation type="journal article" date="2019" name="Int. J. Syst. Evol. Microbiol.">
        <title>The Global Catalogue of Microorganisms (GCM) 10K type strain sequencing project: providing services to taxonomists for standard genome sequencing and annotation.</title>
        <authorList>
            <consortium name="The Broad Institute Genomics Platform"/>
            <consortium name="The Broad Institute Genome Sequencing Center for Infectious Disease"/>
            <person name="Wu L."/>
            <person name="Ma J."/>
        </authorList>
    </citation>
    <scope>NUCLEOTIDE SEQUENCE [LARGE SCALE GENOMIC DNA]</scope>
    <source>
        <strain evidence="2">CCUG 53915</strain>
    </source>
</reference>
<dbReference type="Proteomes" id="UP001597231">
    <property type="component" value="Unassembled WGS sequence"/>
</dbReference>
<dbReference type="SUPFAM" id="SSF46689">
    <property type="entry name" value="Homeodomain-like"/>
    <property type="match status" value="1"/>
</dbReference>